<dbReference type="Proteomes" id="UP000245474">
    <property type="component" value="Unassembled WGS sequence"/>
</dbReference>
<evidence type="ECO:0000313" key="3">
    <source>
        <dbReference type="EMBL" id="PWG63344.1"/>
    </source>
</evidence>
<dbReference type="Gene3D" id="3.30.300.30">
    <property type="match status" value="1"/>
</dbReference>
<dbReference type="Gene3D" id="1.10.1200.10">
    <property type="entry name" value="ACP-like"/>
    <property type="match status" value="1"/>
</dbReference>
<dbReference type="Pfam" id="PF01553">
    <property type="entry name" value="Acyltransferase"/>
    <property type="match status" value="1"/>
</dbReference>
<dbReference type="PROSITE" id="PS00455">
    <property type="entry name" value="AMP_BINDING"/>
    <property type="match status" value="1"/>
</dbReference>
<dbReference type="InterPro" id="IPR002123">
    <property type="entry name" value="Plipid/glycerol_acylTrfase"/>
</dbReference>
<organism evidence="3 4">
    <name type="scientific">Sediminicurvatus halobius</name>
    <dbReference type="NCBI Taxonomy" id="2182432"/>
    <lineage>
        <taxon>Bacteria</taxon>
        <taxon>Pseudomonadati</taxon>
        <taxon>Pseudomonadota</taxon>
        <taxon>Gammaproteobacteria</taxon>
        <taxon>Chromatiales</taxon>
        <taxon>Ectothiorhodospiraceae</taxon>
        <taxon>Sediminicurvatus</taxon>
    </lineage>
</organism>
<dbReference type="GO" id="GO:0016878">
    <property type="term" value="F:acid-thiol ligase activity"/>
    <property type="evidence" value="ECO:0007669"/>
    <property type="project" value="UniProtKB-ARBA"/>
</dbReference>
<dbReference type="InterPro" id="IPR036736">
    <property type="entry name" value="ACP-like_sf"/>
</dbReference>
<dbReference type="PANTHER" id="PTHR43767:SF1">
    <property type="entry name" value="NONRIBOSOMAL PEPTIDE SYNTHASE PES1 (EUROFUNG)-RELATED"/>
    <property type="match status" value="1"/>
</dbReference>
<comment type="caution">
    <text evidence="3">The sequence shown here is derived from an EMBL/GenBank/DDBJ whole genome shotgun (WGS) entry which is preliminary data.</text>
</comment>
<name>A0A2U2N300_9GAMM</name>
<dbReference type="SUPFAM" id="SSF69593">
    <property type="entry name" value="Glycerol-3-phosphate (1)-acyltransferase"/>
    <property type="match status" value="1"/>
</dbReference>
<dbReference type="InterPro" id="IPR042099">
    <property type="entry name" value="ANL_N_sf"/>
</dbReference>
<dbReference type="InterPro" id="IPR050237">
    <property type="entry name" value="ATP-dep_AMP-bd_enzyme"/>
</dbReference>
<dbReference type="InterPro" id="IPR020845">
    <property type="entry name" value="AMP-binding_CS"/>
</dbReference>
<reference evidence="3 4" key="1">
    <citation type="submission" date="2018-05" db="EMBL/GenBank/DDBJ databases">
        <title>Spiribacter halobius sp. nov., a moderately halophilic bacterium isolated from marine solar saltern.</title>
        <authorList>
            <person name="Zheng W.-S."/>
            <person name="Lu D.-C."/>
            <person name="Du Z.-J."/>
        </authorList>
    </citation>
    <scope>NUCLEOTIDE SEQUENCE [LARGE SCALE GENOMIC DNA]</scope>
    <source>
        <strain evidence="3 4">E85</strain>
    </source>
</reference>
<gene>
    <name evidence="3" type="ORF">DEM34_08515</name>
</gene>
<protein>
    <submittedName>
        <fullName evidence="3">AMP-dependent synthetase</fullName>
    </submittedName>
</protein>
<dbReference type="Pfam" id="PF23562">
    <property type="entry name" value="AMP-binding_C_3"/>
    <property type="match status" value="1"/>
</dbReference>
<dbReference type="InterPro" id="IPR000873">
    <property type="entry name" value="AMP-dep_synth/lig_dom"/>
</dbReference>
<accession>A0A2U2N300</accession>
<feature type="region of interest" description="Disordered" evidence="1">
    <location>
        <begin position="1"/>
        <end position="20"/>
    </location>
</feature>
<dbReference type="SUPFAM" id="SSF47336">
    <property type="entry name" value="ACP-like"/>
    <property type="match status" value="1"/>
</dbReference>
<proteinExistence type="predicted"/>
<dbReference type="SUPFAM" id="SSF56801">
    <property type="entry name" value="Acetyl-CoA synthetase-like"/>
    <property type="match status" value="1"/>
</dbReference>
<dbReference type="InterPro" id="IPR009081">
    <property type="entry name" value="PP-bd_ACP"/>
</dbReference>
<dbReference type="EMBL" id="QFFI01000011">
    <property type="protein sequence ID" value="PWG63344.1"/>
    <property type="molecule type" value="Genomic_DNA"/>
</dbReference>
<dbReference type="Gene3D" id="3.40.50.12780">
    <property type="entry name" value="N-terminal domain of ligase-like"/>
    <property type="match status" value="1"/>
</dbReference>
<dbReference type="InterPro" id="IPR045851">
    <property type="entry name" value="AMP-bd_C_sf"/>
</dbReference>
<keyword evidence="4" id="KW-1185">Reference proteome</keyword>
<dbReference type="Pfam" id="PF00550">
    <property type="entry name" value="PP-binding"/>
    <property type="match status" value="1"/>
</dbReference>
<dbReference type="OrthoDB" id="5296889at2"/>
<dbReference type="CDD" id="cd07989">
    <property type="entry name" value="LPLAT_AGPAT-like"/>
    <property type="match status" value="1"/>
</dbReference>
<feature type="domain" description="Phospholipid/glycerol acyltransferase" evidence="2">
    <location>
        <begin position="731"/>
        <end position="848"/>
    </location>
</feature>
<dbReference type="PANTHER" id="PTHR43767">
    <property type="entry name" value="LONG-CHAIN-FATTY-ACID--COA LIGASE"/>
    <property type="match status" value="1"/>
</dbReference>
<dbReference type="Pfam" id="PF00501">
    <property type="entry name" value="AMP-binding"/>
    <property type="match status" value="1"/>
</dbReference>
<dbReference type="SMART" id="SM00563">
    <property type="entry name" value="PlsC"/>
    <property type="match status" value="1"/>
</dbReference>
<evidence type="ECO:0000256" key="1">
    <source>
        <dbReference type="SAM" id="MobiDB-lite"/>
    </source>
</evidence>
<sequence>MTTGAYKASATGAPRDGAASGAATVPELLQAQRIAGDHSAVIELQRDAAATTTRASLTDSIGRLAAGLQASGQHRGGRVVLLAPNDTHWIVAALGVISAGGVLVPLDTQMPREDLVHVLADCAPHIVLTTTGLRARLPADGSNASVYHLDGDDAAADSWLALFGKQPAIPATAPDTPAAIFYTSGTTGPPKGVPLTHANLASNVEALCAQGLADARDRVLVPLPFHHVYPFTLGILTSLTLGAPIIVPFSLVGPQILRALQIGRPTVMLGVPRLAEALWSGLEARVTARGRMAAGLFHGLLQVSQLTRRIGLPAGRRLFAGLHRRLAPSLRLVVVGGAALDPGLGRRLQGLGWEVATGYGLTETSPILTYNPPDRLRLECAGMPLPGVELTIGEPRAEDGSGEVLARGPNVFAGYWNLPEKTAAAFTPEGWFRTGDRGWLDADGYLHLAGRRSAMIVLAGGENVDPERVEKAIAAAAEVREAGVIADQGRLAAVVVPEPGVVRGLSAAELRGRISAALSRTLADLPSHHRPGLLRVTPDPLPRTRLGKLRRHKLRELFQRLGDADRAAAPDAGPLAPERMAPEDRQLLSDPAAAQTWRYLCERFPEHHLTPDTRLAQDLGLDSLSWVDLTLALSDRAGIDLDNAAIARVETVRDLLGEAAGATGTAGSGRPLVEEIADPERVLRPEETALLAEPGALRRALAPLVAGFVRLGLRSFLRIEVRGSLPPGGPYLIAPRHLSALDPLVLLEALRGHSPASLRWAAWTGVLFSSRLRRWFSRQAGVLPIDPGAAPRSSLALAVACLRRGSSLVWFPEGQRSPDGALQPLRPGIGVLLRVQPVPVIPVWIGGTREALPPGRLLPRPARACVRIGEPIDADEYGDDPGKIVDSVHARLVALGNARPGAQ</sequence>
<dbReference type="AlphaFoldDB" id="A0A2U2N300"/>
<evidence type="ECO:0000259" key="2">
    <source>
        <dbReference type="SMART" id="SM00563"/>
    </source>
</evidence>
<evidence type="ECO:0000313" key="4">
    <source>
        <dbReference type="Proteomes" id="UP000245474"/>
    </source>
</evidence>
<dbReference type="GO" id="GO:0016746">
    <property type="term" value="F:acyltransferase activity"/>
    <property type="evidence" value="ECO:0007669"/>
    <property type="project" value="InterPro"/>
</dbReference>